<accession>A0A3B0ZZI1</accession>
<proteinExistence type="predicted"/>
<organism evidence="2">
    <name type="scientific">hydrothermal vent metagenome</name>
    <dbReference type="NCBI Taxonomy" id="652676"/>
    <lineage>
        <taxon>unclassified sequences</taxon>
        <taxon>metagenomes</taxon>
        <taxon>ecological metagenomes</taxon>
    </lineage>
</organism>
<dbReference type="InterPro" id="IPR021796">
    <property type="entry name" value="Tll0287-like_dom"/>
</dbReference>
<name>A0A3B0ZZI1_9ZZZZ</name>
<gene>
    <name evidence="2" type="ORF">MNBD_GAMMA21-872</name>
</gene>
<feature type="domain" description="Tll0287-like" evidence="1">
    <location>
        <begin position="69"/>
        <end position="190"/>
    </location>
</feature>
<dbReference type="EMBL" id="UOFR01000011">
    <property type="protein sequence ID" value="VAW91369.1"/>
    <property type="molecule type" value="Genomic_DNA"/>
</dbReference>
<dbReference type="Pfam" id="PF11845">
    <property type="entry name" value="Tll0287-like"/>
    <property type="match status" value="1"/>
</dbReference>
<evidence type="ECO:0000313" key="2">
    <source>
        <dbReference type="EMBL" id="VAW91369.1"/>
    </source>
</evidence>
<evidence type="ECO:0000259" key="1">
    <source>
        <dbReference type="Pfam" id="PF11845"/>
    </source>
</evidence>
<reference evidence="2" key="1">
    <citation type="submission" date="2018-06" db="EMBL/GenBank/DDBJ databases">
        <authorList>
            <person name="Zhirakovskaya E."/>
        </authorList>
    </citation>
    <scope>NUCLEOTIDE SEQUENCE</scope>
</reference>
<dbReference type="AlphaFoldDB" id="A0A3B0ZZI1"/>
<protein>
    <recommendedName>
        <fullName evidence="1">Tll0287-like domain-containing protein</fullName>
    </recommendedName>
</protein>
<sequence length="271" mass="30943">MTLNAFRIFLGLILGIYLFATAPAPLPANMVGLKTIPTKLALSILNQENNIARSLYTKEIVLAGKKQGLDFDENWKKNNLDAGPLPAQFLRETANHIEKSPQPIELYLGSDFPINSANRLRGKQMISFKALKDTQQPQFFFADDINRYIYMAADIAISRACISCHNEHKDSPKTSWKLNDIMGATTWTYPEANMDHNNLIKMIITYRNSVQKTYEQYLKKVSNYQIKPEVGTKWPRQGFYLPTGEVFMKRLEQDASTFSSIINIDRNIKNP</sequence>